<dbReference type="AlphaFoldDB" id="A0A8J5FZU9"/>
<sequence length="362" mass="41030">MVSGQDNCKELERNEVGQPIGDNSVKYASFLGCMIKEFVPYTLDGWSDIDEEVKDRMWSCLQMTYKVEDWEKKIIFQKLAKLWRDRKSKLQILVRETNTSRVASRDLSLLKPEFMDQNQWDLFVQRTLSSTFQKKILECPPESQNTTNIADDAISIVFGNEARGRVRGMGFGVTPSKVGASVQQNGMVQQLQTIVQNVQQQMQEMRQQNQLEMQEMRSMFLQSMRQQNHPEQIASGGICSGIGNEFGSNSDINIGAKKSGDFGHVFQSNSRNASRGDICDNTKCKLLHWAADELVVAEGRIASTDPNTKAKEVDVVNCGREAQSQQASMLEFGNKASFYVSNLWMTNVGFFFLIAIAFHRKR</sequence>
<reference evidence="3 4" key="1">
    <citation type="submission" date="2020-08" db="EMBL/GenBank/DDBJ databases">
        <title>Plant Genome Project.</title>
        <authorList>
            <person name="Zhang R.-G."/>
        </authorList>
    </citation>
    <scope>NUCLEOTIDE SEQUENCE [LARGE SCALE GENOMIC DNA]</scope>
    <source>
        <tissue evidence="3">Rhizome</tissue>
    </source>
</reference>
<keyword evidence="2" id="KW-1133">Transmembrane helix</keyword>
<proteinExistence type="predicted"/>
<keyword evidence="4" id="KW-1185">Reference proteome</keyword>
<evidence type="ECO:0000256" key="1">
    <source>
        <dbReference type="SAM" id="Coils"/>
    </source>
</evidence>
<dbReference type="PANTHER" id="PTHR33018">
    <property type="entry name" value="OS10G0338966 PROTEIN-RELATED"/>
    <property type="match status" value="1"/>
</dbReference>
<keyword evidence="1" id="KW-0175">Coiled coil</keyword>
<evidence type="ECO:0000313" key="3">
    <source>
        <dbReference type="EMBL" id="KAG6495314.1"/>
    </source>
</evidence>
<dbReference type="PANTHER" id="PTHR33018:SF34">
    <property type="entry name" value="OS02G0472350 PROTEIN"/>
    <property type="match status" value="1"/>
</dbReference>
<evidence type="ECO:0000313" key="4">
    <source>
        <dbReference type="Proteomes" id="UP000734854"/>
    </source>
</evidence>
<name>A0A8J5FZU9_ZINOF</name>
<dbReference type="EMBL" id="JACMSC010000012">
    <property type="protein sequence ID" value="KAG6495314.1"/>
    <property type="molecule type" value="Genomic_DNA"/>
</dbReference>
<comment type="caution">
    <text evidence="3">The sequence shown here is derived from an EMBL/GenBank/DDBJ whole genome shotgun (WGS) entry which is preliminary data.</text>
</comment>
<feature type="transmembrane region" description="Helical" evidence="2">
    <location>
        <begin position="338"/>
        <end position="358"/>
    </location>
</feature>
<accession>A0A8J5FZU9</accession>
<keyword evidence="2" id="KW-0472">Membrane</keyword>
<feature type="coiled-coil region" evidence="1">
    <location>
        <begin position="188"/>
        <end position="215"/>
    </location>
</feature>
<keyword evidence="2" id="KW-0812">Transmembrane</keyword>
<evidence type="ECO:0000256" key="2">
    <source>
        <dbReference type="SAM" id="Phobius"/>
    </source>
</evidence>
<organism evidence="3 4">
    <name type="scientific">Zingiber officinale</name>
    <name type="common">Ginger</name>
    <name type="synonym">Amomum zingiber</name>
    <dbReference type="NCBI Taxonomy" id="94328"/>
    <lineage>
        <taxon>Eukaryota</taxon>
        <taxon>Viridiplantae</taxon>
        <taxon>Streptophyta</taxon>
        <taxon>Embryophyta</taxon>
        <taxon>Tracheophyta</taxon>
        <taxon>Spermatophyta</taxon>
        <taxon>Magnoliopsida</taxon>
        <taxon>Liliopsida</taxon>
        <taxon>Zingiberales</taxon>
        <taxon>Zingiberaceae</taxon>
        <taxon>Zingiber</taxon>
    </lineage>
</organism>
<gene>
    <name evidence="3" type="ORF">ZIOFF_043108</name>
</gene>
<protein>
    <submittedName>
        <fullName evidence="3">Uncharacterized protein</fullName>
    </submittedName>
</protein>
<dbReference type="Proteomes" id="UP000734854">
    <property type="component" value="Unassembled WGS sequence"/>
</dbReference>